<evidence type="ECO:0000313" key="2">
    <source>
        <dbReference type="Proteomes" id="UP000828048"/>
    </source>
</evidence>
<comment type="caution">
    <text evidence="1">The sequence shown here is derived from an EMBL/GenBank/DDBJ whole genome shotgun (WGS) entry which is preliminary data.</text>
</comment>
<organism evidence="1 2">
    <name type="scientific">Vaccinium darrowii</name>
    <dbReference type="NCBI Taxonomy" id="229202"/>
    <lineage>
        <taxon>Eukaryota</taxon>
        <taxon>Viridiplantae</taxon>
        <taxon>Streptophyta</taxon>
        <taxon>Embryophyta</taxon>
        <taxon>Tracheophyta</taxon>
        <taxon>Spermatophyta</taxon>
        <taxon>Magnoliopsida</taxon>
        <taxon>eudicotyledons</taxon>
        <taxon>Gunneridae</taxon>
        <taxon>Pentapetalae</taxon>
        <taxon>asterids</taxon>
        <taxon>Ericales</taxon>
        <taxon>Ericaceae</taxon>
        <taxon>Vaccinioideae</taxon>
        <taxon>Vaccinieae</taxon>
        <taxon>Vaccinium</taxon>
    </lineage>
</organism>
<dbReference type="EMBL" id="CM037158">
    <property type="protein sequence ID" value="KAH7852857.1"/>
    <property type="molecule type" value="Genomic_DNA"/>
</dbReference>
<evidence type="ECO:0000313" key="1">
    <source>
        <dbReference type="EMBL" id="KAH7852857.1"/>
    </source>
</evidence>
<accession>A0ACB7YHJ8</accession>
<reference evidence="1 2" key="1">
    <citation type="journal article" date="2021" name="Hortic Res">
        <title>High-quality reference genome and annotation aids understanding of berry development for evergreen blueberry (Vaccinium darrowii).</title>
        <authorList>
            <person name="Yu J."/>
            <person name="Hulse-Kemp A.M."/>
            <person name="Babiker E."/>
            <person name="Staton M."/>
        </authorList>
    </citation>
    <scope>NUCLEOTIDE SEQUENCE [LARGE SCALE GENOMIC DNA]</scope>
    <source>
        <strain evidence="2">cv. NJ 8807/NJ 8810</strain>
        <tissue evidence="1">Young leaf</tissue>
    </source>
</reference>
<dbReference type="Proteomes" id="UP000828048">
    <property type="component" value="Chromosome 8"/>
</dbReference>
<proteinExistence type="predicted"/>
<gene>
    <name evidence="1" type="ORF">Vadar_030167</name>
</gene>
<sequence length="424" mass="48029">METTYILAYEDTYGDLYQPALIIAACFAFTASVFSILLIFQHLRSYTNPAEQKWVVAILLMVPIYATESILALWNPSLSMACDILRNCYEAFALYSFGSYLIACLGGERRVIELLEEESEKLLSKPLLEGEVRKPKSEVRTLRNFFLQPCVLGKDLLTIEKFGLVQYMILKTVCAVLALILGLFGVYGDGEFKWYYGYPYMAVVLNFSQMWALYCLVQFYNVTHERLGPIKPLAKFISFKAIVFATWWQGIGIALLCTIGILPKKEKFQTGLQDFLICIEMAIAAVAHVYVFSAQPYQLLPVSEYGKVTTQEKLTLVEKSTKERPTILEKTETETEAPGTSVKESIQDIVVEGGQHVVKDIVLTINQAIEPVEKGVTKIQETFQHISVASGDEKEELEVKVEERDVEEKREVKLEEHVERTSIT</sequence>
<protein>
    <submittedName>
        <fullName evidence="1">Uncharacterized protein</fullName>
    </submittedName>
</protein>
<name>A0ACB7YHJ8_9ERIC</name>
<keyword evidence="2" id="KW-1185">Reference proteome</keyword>